<evidence type="ECO:0000256" key="3">
    <source>
        <dbReference type="ARBA" id="ARBA00022490"/>
    </source>
</evidence>
<dbReference type="GO" id="GO:0005516">
    <property type="term" value="F:calmodulin binding"/>
    <property type="evidence" value="ECO:0007669"/>
    <property type="project" value="UniProtKB-KW"/>
</dbReference>
<comment type="caution">
    <text evidence="7">The sequence shown here is derived from an EMBL/GenBank/DDBJ whole genome shotgun (WGS) entry which is preliminary data.</text>
</comment>
<feature type="compositionally biased region" description="Low complexity" evidence="6">
    <location>
        <begin position="605"/>
        <end position="614"/>
    </location>
</feature>
<keyword evidence="3" id="KW-0963">Cytoplasm</keyword>
<evidence type="ECO:0000256" key="1">
    <source>
        <dbReference type="ARBA" id="ARBA00004123"/>
    </source>
</evidence>
<dbReference type="InterPro" id="IPR044159">
    <property type="entry name" value="IQM"/>
</dbReference>
<keyword evidence="8" id="KW-1185">Reference proteome</keyword>
<evidence type="ECO:0000256" key="6">
    <source>
        <dbReference type="SAM" id="MobiDB-lite"/>
    </source>
</evidence>
<dbReference type="Pfam" id="PF00612">
    <property type="entry name" value="IQ"/>
    <property type="match status" value="2"/>
</dbReference>
<keyword evidence="5" id="KW-0539">Nucleus</keyword>
<feature type="region of interest" description="Disordered" evidence="6">
    <location>
        <begin position="594"/>
        <end position="637"/>
    </location>
</feature>
<evidence type="ECO:0000256" key="2">
    <source>
        <dbReference type="ARBA" id="ARBA00004496"/>
    </source>
</evidence>
<dbReference type="CDD" id="cd23767">
    <property type="entry name" value="IQCD"/>
    <property type="match status" value="1"/>
</dbReference>
<accession>A0A834XFU6</accession>
<dbReference type="SUPFAM" id="SSF52540">
    <property type="entry name" value="P-loop containing nucleoside triphosphate hydrolases"/>
    <property type="match status" value="1"/>
</dbReference>
<reference evidence="7" key="1">
    <citation type="submission" date="2020-09" db="EMBL/GenBank/DDBJ databases">
        <title>Genome-Enabled Discovery of Anthraquinone Biosynthesis in Senna tora.</title>
        <authorList>
            <person name="Kang S.-H."/>
            <person name="Pandey R.P."/>
            <person name="Lee C.-M."/>
            <person name="Sim J.-S."/>
            <person name="Jeong J.-T."/>
            <person name="Choi B.-S."/>
            <person name="Jung M."/>
            <person name="Ginzburg D."/>
            <person name="Zhao K."/>
            <person name="Won S.Y."/>
            <person name="Oh T.-J."/>
            <person name="Yu Y."/>
            <person name="Kim N.-H."/>
            <person name="Lee O.R."/>
            <person name="Lee T.-H."/>
            <person name="Bashyal P."/>
            <person name="Kim T.-S."/>
            <person name="Lee W.-H."/>
            <person name="Kawkins C."/>
            <person name="Kim C.-K."/>
            <person name="Kim J.S."/>
            <person name="Ahn B.O."/>
            <person name="Rhee S.Y."/>
            <person name="Sohng J.K."/>
        </authorList>
    </citation>
    <scope>NUCLEOTIDE SEQUENCE</scope>
    <source>
        <tissue evidence="7">Leaf</tissue>
    </source>
</reference>
<sequence>MGMTLRLRSRSSFKKRNFMEFCDGLEEIKSTEESECVKRRNVGIVKLQNSLFPFRCLMGWEASFSANIKGCSVSQKDKSKSALSKLARAATMAAKVGKGLSKDDKAQKLALRHWLEVKEREAYEVSIDNNGRLIYKESKSVVHTPEGSKWIFVLSSSRILYVGEKKKGIFHHSSFLAGAATIASGRLVAFNGVIDAIWPYSGHYCPTEENFNQFIGFLEEHNVDLTNVKKYAVDDDVPPSKPVTECDCIEGDHVDQFGTKINVEVSQVKEGRALMSRKWSYRGRPGNESDKITSSDPNCPMIICDTTYPKKFQFLEALEHLNLSPREKVNISNDKSNKKKWRLWRSSSEGSGFVKSTKKGQSHYAASEISDSSSIVVVDDAFAAAMATVVVRAAPKDFMAIKQERAAIRIQSVFRGFLARQALRALRAVVRLQAIFRGRQVRKQAAVTLRCMQALVRVQAHVRARNVRMSSQEEAEQNLIDHQEDDPLKQAEEGWCDIPGTVDEVKAKIQMRQEAMIKRDRAMAYSLSALQSRLSASPKSKATKPVMNKSLLDQWISSKPRESRLIEGTNFDPRKSSEIEHLESLIKARRNGITTRISTKPPPTQSTSSSSSSSLVLSAESTMYDDSPESSTSYTSMPHSLVVEETRGERNGVQKPSYMNVTESTKAKQRAYCSYYMNGDGRSNFSGPDLSGNLWRSQCATPQRLSYKREAKRDNKSGDIKIEGLV</sequence>
<dbReference type="PANTHER" id="PTHR31250">
    <property type="entry name" value="IQ DOMAIN-CONTAINING PROTEIN IQM3"/>
    <property type="match status" value="1"/>
</dbReference>
<dbReference type="InterPro" id="IPR027417">
    <property type="entry name" value="P-loop_NTPase"/>
</dbReference>
<comment type="subcellular location">
    <subcellularLocation>
        <location evidence="2">Cytoplasm</location>
    </subcellularLocation>
    <subcellularLocation>
        <location evidence="1">Nucleus</location>
    </subcellularLocation>
</comment>
<dbReference type="Proteomes" id="UP000634136">
    <property type="component" value="Unassembled WGS sequence"/>
</dbReference>
<dbReference type="PANTHER" id="PTHR31250:SF64">
    <property type="entry name" value="CALMODULIN-BINDING FAMILY PROTEIN"/>
    <property type="match status" value="1"/>
</dbReference>
<dbReference type="InterPro" id="IPR000048">
    <property type="entry name" value="IQ_motif_EF-hand-BS"/>
</dbReference>
<evidence type="ECO:0000256" key="5">
    <source>
        <dbReference type="ARBA" id="ARBA00023242"/>
    </source>
</evidence>
<evidence type="ECO:0000313" key="8">
    <source>
        <dbReference type="Proteomes" id="UP000634136"/>
    </source>
</evidence>
<dbReference type="OrthoDB" id="671489at2759"/>
<name>A0A834XFU6_9FABA</name>
<feature type="compositionally biased region" description="Basic and acidic residues" evidence="6">
    <location>
        <begin position="707"/>
        <end position="726"/>
    </location>
</feature>
<proteinExistence type="predicted"/>
<evidence type="ECO:0000256" key="4">
    <source>
        <dbReference type="ARBA" id="ARBA00022860"/>
    </source>
</evidence>
<dbReference type="Gene3D" id="1.20.5.190">
    <property type="match status" value="1"/>
</dbReference>
<dbReference type="GO" id="GO:0005634">
    <property type="term" value="C:nucleus"/>
    <property type="evidence" value="ECO:0007669"/>
    <property type="project" value="UniProtKB-SubCell"/>
</dbReference>
<dbReference type="PROSITE" id="PS50096">
    <property type="entry name" value="IQ"/>
    <property type="match status" value="2"/>
</dbReference>
<keyword evidence="4" id="KW-0112">Calmodulin-binding</keyword>
<evidence type="ECO:0000313" key="7">
    <source>
        <dbReference type="EMBL" id="KAF7843517.1"/>
    </source>
</evidence>
<dbReference type="AlphaFoldDB" id="A0A834XFU6"/>
<dbReference type="GO" id="GO:0005737">
    <property type="term" value="C:cytoplasm"/>
    <property type="evidence" value="ECO:0007669"/>
    <property type="project" value="UniProtKB-SubCell"/>
</dbReference>
<protein>
    <submittedName>
        <fullName evidence="7">Protein IQ-DOMAIN 1-like</fullName>
    </submittedName>
</protein>
<feature type="region of interest" description="Disordered" evidence="6">
    <location>
        <begin position="704"/>
        <end position="726"/>
    </location>
</feature>
<dbReference type="SMART" id="SM00015">
    <property type="entry name" value="IQ"/>
    <property type="match status" value="2"/>
</dbReference>
<organism evidence="7 8">
    <name type="scientific">Senna tora</name>
    <dbReference type="NCBI Taxonomy" id="362788"/>
    <lineage>
        <taxon>Eukaryota</taxon>
        <taxon>Viridiplantae</taxon>
        <taxon>Streptophyta</taxon>
        <taxon>Embryophyta</taxon>
        <taxon>Tracheophyta</taxon>
        <taxon>Spermatophyta</taxon>
        <taxon>Magnoliopsida</taxon>
        <taxon>eudicotyledons</taxon>
        <taxon>Gunneridae</taxon>
        <taxon>Pentapetalae</taxon>
        <taxon>rosids</taxon>
        <taxon>fabids</taxon>
        <taxon>Fabales</taxon>
        <taxon>Fabaceae</taxon>
        <taxon>Caesalpinioideae</taxon>
        <taxon>Cassia clade</taxon>
        <taxon>Senna</taxon>
    </lineage>
</organism>
<dbReference type="EMBL" id="JAAIUW010000001">
    <property type="protein sequence ID" value="KAF7843517.1"/>
    <property type="molecule type" value="Genomic_DNA"/>
</dbReference>
<gene>
    <name evidence="7" type="ORF">G2W53_000422</name>
</gene>